<reference evidence="2 3" key="1">
    <citation type="submission" date="2016-06" db="EMBL/GenBank/DDBJ databases">
        <authorList>
            <person name="Kjaerup R.B."/>
            <person name="Dalgaard T.S."/>
            <person name="Juul-Madsen H.R."/>
        </authorList>
    </citation>
    <scope>NUCLEOTIDE SEQUENCE [LARGE SCALE GENOMIC DNA]</scope>
    <source>
        <strain evidence="2 3">1276495.2</strain>
    </source>
</reference>
<accession>A0A1A3KQ49</accession>
<dbReference type="InterPro" id="IPR002878">
    <property type="entry name" value="ChsH2_C"/>
</dbReference>
<evidence type="ECO:0000313" key="3">
    <source>
        <dbReference type="Proteomes" id="UP000093925"/>
    </source>
</evidence>
<evidence type="ECO:0000259" key="1">
    <source>
        <dbReference type="Pfam" id="PF01796"/>
    </source>
</evidence>
<dbReference type="GO" id="GO:0003677">
    <property type="term" value="F:DNA binding"/>
    <property type="evidence" value="ECO:0007669"/>
    <property type="project" value="UniProtKB-KW"/>
</dbReference>
<dbReference type="OrthoDB" id="7470921at2"/>
<dbReference type="PANTHER" id="PTHR34075">
    <property type="entry name" value="BLR3430 PROTEIN"/>
    <property type="match status" value="1"/>
</dbReference>
<feature type="domain" description="ChsH2 C-terminal OB-fold" evidence="1">
    <location>
        <begin position="55"/>
        <end position="120"/>
    </location>
</feature>
<keyword evidence="2" id="KW-0238">DNA-binding</keyword>
<dbReference type="AlphaFoldDB" id="A0A1A3KQ49"/>
<sequence length="138" mass="15877">MSDIRRPMPDVTDLCRPFWTCGAQGVLRLQRCTSCRRLCHPPALRCPHEHATLEWVELSGRGRLESWTLNRHQWFPGYRPPYVIAFVNPIEDTGARLLTNLVNTDPGELVVGMALRVVFERLIDGHDEVYVPLFEPAR</sequence>
<protein>
    <submittedName>
        <fullName evidence="2">DNA-binding protein</fullName>
    </submittedName>
</protein>
<comment type="caution">
    <text evidence="2">The sequence shown here is derived from an EMBL/GenBank/DDBJ whole genome shotgun (WGS) entry which is preliminary data.</text>
</comment>
<gene>
    <name evidence="2" type="ORF">A5640_07600</name>
</gene>
<proteinExistence type="predicted"/>
<dbReference type="PANTHER" id="PTHR34075:SF5">
    <property type="entry name" value="BLR3430 PROTEIN"/>
    <property type="match status" value="1"/>
</dbReference>
<organism evidence="2 3">
    <name type="scientific">Mycobacterium asiaticum</name>
    <dbReference type="NCBI Taxonomy" id="1790"/>
    <lineage>
        <taxon>Bacteria</taxon>
        <taxon>Bacillati</taxon>
        <taxon>Actinomycetota</taxon>
        <taxon>Actinomycetes</taxon>
        <taxon>Mycobacteriales</taxon>
        <taxon>Mycobacteriaceae</taxon>
        <taxon>Mycobacterium</taxon>
    </lineage>
</organism>
<dbReference type="InterPro" id="IPR052513">
    <property type="entry name" value="Thioester_dehydratase-like"/>
</dbReference>
<dbReference type="SUPFAM" id="SSF50249">
    <property type="entry name" value="Nucleic acid-binding proteins"/>
    <property type="match status" value="1"/>
</dbReference>
<evidence type="ECO:0000313" key="2">
    <source>
        <dbReference type="EMBL" id="OBJ87140.1"/>
    </source>
</evidence>
<dbReference type="Proteomes" id="UP000093925">
    <property type="component" value="Unassembled WGS sequence"/>
</dbReference>
<dbReference type="Pfam" id="PF01796">
    <property type="entry name" value="OB_ChsH2_C"/>
    <property type="match status" value="1"/>
</dbReference>
<dbReference type="EMBL" id="LZLM01000048">
    <property type="protein sequence ID" value="OBJ87140.1"/>
    <property type="molecule type" value="Genomic_DNA"/>
</dbReference>
<dbReference type="InterPro" id="IPR012340">
    <property type="entry name" value="NA-bd_OB-fold"/>
</dbReference>
<name>A0A1A3KQ49_MYCAS</name>